<comment type="subcellular location">
    <subcellularLocation>
        <location evidence="1">Membrane</location>
        <topology evidence="1">Multi-pass membrane protein</topology>
    </subcellularLocation>
</comment>
<dbReference type="GO" id="GO:0006644">
    <property type="term" value="P:phospholipid metabolic process"/>
    <property type="evidence" value="ECO:0007669"/>
    <property type="project" value="InterPro"/>
</dbReference>
<dbReference type="Proteomes" id="UP000007148">
    <property type="component" value="Unassembled WGS sequence"/>
</dbReference>
<evidence type="ECO:0000256" key="1">
    <source>
        <dbReference type="ARBA" id="ARBA00004141"/>
    </source>
</evidence>
<comment type="similarity">
    <text evidence="2">Belongs to the PA-phosphatase related phosphoesterase family.</text>
</comment>
<evidence type="ECO:0000256" key="3">
    <source>
        <dbReference type="ARBA" id="ARBA00022692"/>
    </source>
</evidence>
<evidence type="ECO:0000256" key="6">
    <source>
        <dbReference type="SAM" id="MobiDB-lite"/>
    </source>
</evidence>
<feature type="transmembrane region" description="Helical" evidence="7">
    <location>
        <begin position="36"/>
        <end position="57"/>
    </location>
</feature>
<gene>
    <name evidence="9" type="ORF">PIIN_08356</name>
</gene>
<accession>G4TSW1</accession>
<feature type="transmembrane region" description="Helical" evidence="7">
    <location>
        <begin position="194"/>
        <end position="212"/>
    </location>
</feature>
<keyword evidence="4 7" id="KW-1133">Transmembrane helix</keyword>
<proteinExistence type="inferred from homology"/>
<dbReference type="SMART" id="SM00014">
    <property type="entry name" value="acidPPc"/>
    <property type="match status" value="1"/>
</dbReference>
<feature type="region of interest" description="Disordered" evidence="6">
    <location>
        <begin position="1"/>
        <end position="20"/>
    </location>
</feature>
<keyword evidence="5 7" id="KW-0472">Membrane</keyword>
<feature type="region of interest" description="Disordered" evidence="6">
    <location>
        <begin position="359"/>
        <end position="384"/>
    </location>
</feature>
<dbReference type="SUPFAM" id="SSF48317">
    <property type="entry name" value="Acid phosphatase/Vanadium-dependent haloperoxidase"/>
    <property type="match status" value="1"/>
</dbReference>
<evidence type="ECO:0000259" key="8">
    <source>
        <dbReference type="SMART" id="SM00014"/>
    </source>
</evidence>
<dbReference type="eggNOG" id="KOG3030">
    <property type="taxonomic scope" value="Eukaryota"/>
</dbReference>
<feature type="transmembrane region" description="Helical" evidence="7">
    <location>
        <begin position="90"/>
        <end position="112"/>
    </location>
</feature>
<sequence>MALFGKNKAANGTATTSRKTHVGNGRNFHLGTWLRLHGFDIITMVLAGVAGLGIYFAPPAYDHYFPIRFQDGEVIMPSIAVPMQKDLVPIWAAAFVAFFVPFVFFVLFQIRLRSMEHVFTSTMGLLKSLITAALFQVVIKCLIGGPRPHFLVVCKPQIPNGLVGSGYQELYFTRSVCTGDKKEINDAVESLPSGHSTAAFAGFVFLALYFNAQLKLLSAHNPAYWKILLFFAPILAAMLIALAMVMDGFHHWWDVTVGGLIGTACAFVAFRTTFASIWDFRFNHVLLPRTSSLFLRNKGGDANGMGIPSFGYVAGESGQWPVTRDGGWGDRQEVSGGAPFDASMTGGAGAGAGGLFGGSRNNGATANHNVNPSAMHHGDASRAV</sequence>
<evidence type="ECO:0000256" key="5">
    <source>
        <dbReference type="ARBA" id="ARBA00023136"/>
    </source>
</evidence>
<dbReference type="GO" id="GO:0046839">
    <property type="term" value="P:phospholipid dephosphorylation"/>
    <property type="evidence" value="ECO:0007669"/>
    <property type="project" value="TreeGrafter"/>
</dbReference>
<feature type="domain" description="Phosphatidic acid phosphatase type 2/haloperoxidase" evidence="8">
    <location>
        <begin position="123"/>
        <end position="270"/>
    </location>
</feature>
<evidence type="ECO:0000256" key="2">
    <source>
        <dbReference type="ARBA" id="ARBA00008816"/>
    </source>
</evidence>
<keyword evidence="10" id="KW-1185">Reference proteome</keyword>
<dbReference type="PANTHER" id="PTHR10165">
    <property type="entry name" value="LIPID PHOSPHATE PHOSPHATASE"/>
    <property type="match status" value="1"/>
</dbReference>
<dbReference type="InParanoid" id="G4TSW1"/>
<dbReference type="Gene3D" id="1.20.144.10">
    <property type="entry name" value="Phosphatidic acid phosphatase type 2/haloperoxidase"/>
    <property type="match status" value="1"/>
</dbReference>
<keyword evidence="3 7" id="KW-0812">Transmembrane</keyword>
<dbReference type="GO" id="GO:0016020">
    <property type="term" value="C:membrane"/>
    <property type="evidence" value="ECO:0007669"/>
    <property type="project" value="UniProtKB-SubCell"/>
</dbReference>
<dbReference type="AlphaFoldDB" id="G4TSW1"/>
<dbReference type="PANTHER" id="PTHR10165:SF84">
    <property type="entry name" value="PHOSPHATIDIC ACID PHOSPHATASE BETA"/>
    <property type="match status" value="1"/>
</dbReference>
<dbReference type="OMA" id="KEIIPIW"/>
<comment type="caution">
    <text evidence="9">The sequence shown here is derived from an EMBL/GenBank/DDBJ whole genome shotgun (WGS) entry which is preliminary data.</text>
</comment>
<dbReference type="OrthoDB" id="10030083at2759"/>
<dbReference type="HOGENOM" id="CLU_021458_0_0_1"/>
<evidence type="ECO:0000313" key="10">
    <source>
        <dbReference type="Proteomes" id="UP000007148"/>
    </source>
</evidence>
<protein>
    <submittedName>
        <fullName evidence="9">Related to diacylglycerol pyrophosphate phosphatase DPP1</fullName>
    </submittedName>
</protein>
<organism evidence="9 10">
    <name type="scientific">Serendipita indica (strain DSM 11827)</name>
    <name type="common">Root endophyte fungus</name>
    <name type="synonym">Piriformospora indica</name>
    <dbReference type="NCBI Taxonomy" id="1109443"/>
    <lineage>
        <taxon>Eukaryota</taxon>
        <taxon>Fungi</taxon>
        <taxon>Dikarya</taxon>
        <taxon>Basidiomycota</taxon>
        <taxon>Agaricomycotina</taxon>
        <taxon>Agaricomycetes</taxon>
        <taxon>Sebacinales</taxon>
        <taxon>Serendipitaceae</taxon>
        <taxon>Serendipita</taxon>
    </lineage>
</organism>
<evidence type="ECO:0000256" key="4">
    <source>
        <dbReference type="ARBA" id="ARBA00022989"/>
    </source>
</evidence>
<dbReference type="InterPro" id="IPR000326">
    <property type="entry name" value="PAP2/HPO"/>
</dbReference>
<dbReference type="InterPro" id="IPR036938">
    <property type="entry name" value="PAP2/HPO_sf"/>
</dbReference>
<dbReference type="GO" id="GO:0008195">
    <property type="term" value="F:phosphatidate phosphatase activity"/>
    <property type="evidence" value="ECO:0007669"/>
    <property type="project" value="TreeGrafter"/>
</dbReference>
<dbReference type="InterPro" id="IPR043216">
    <property type="entry name" value="PAP-like"/>
</dbReference>
<feature type="compositionally biased region" description="Polar residues" evidence="6">
    <location>
        <begin position="359"/>
        <end position="372"/>
    </location>
</feature>
<name>G4TSW1_SERID</name>
<feature type="transmembrane region" description="Helical" evidence="7">
    <location>
        <begin position="124"/>
        <end position="145"/>
    </location>
</feature>
<evidence type="ECO:0000256" key="7">
    <source>
        <dbReference type="SAM" id="Phobius"/>
    </source>
</evidence>
<dbReference type="Pfam" id="PF01569">
    <property type="entry name" value="PAP2"/>
    <property type="match status" value="1"/>
</dbReference>
<dbReference type="STRING" id="1109443.G4TSW1"/>
<evidence type="ECO:0000313" key="9">
    <source>
        <dbReference type="EMBL" id="CCA74404.1"/>
    </source>
</evidence>
<feature type="transmembrane region" description="Helical" evidence="7">
    <location>
        <begin position="252"/>
        <end position="270"/>
    </location>
</feature>
<dbReference type="EMBL" id="CAFZ01000310">
    <property type="protein sequence ID" value="CCA74404.1"/>
    <property type="molecule type" value="Genomic_DNA"/>
</dbReference>
<reference evidence="9 10" key="1">
    <citation type="journal article" date="2011" name="PLoS Pathog.">
        <title>Endophytic Life Strategies Decoded by Genome and Transcriptome Analyses of the Mutualistic Root Symbiont Piriformospora indica.</title>
        <authorList>
            <person name="Zuccaro A."/>
            <person name="Lahrmann U."/>
            <person name="Guldener U."/>
            <person name="Langen G."/>
            <person name="Pfiffi S."/>
            <person name="Biedenkopf D."/>
            <person name="Wong P."/>
            <person name="Samans B."/>
            <person name="Grimm C."/>
            <person name="Basiewicz M."/>
            <person name="Murat C."/>
            <person name="Martin F."/>
            <person name="Kogel K.H."/>
        </authorList>
    </citation>
    <scope>NUCLEOTIDE SEQUENCE [LARGE SCALE GENOMIC DNA]</scope>
    <source>
        <strain evidence="9 10">DSM 11827</strain>
    </source>
</reference>
<feature type="transmembrane region" description="Helical" evidence="7">
    <location>
        <begin position="224"/>
        <end position="246"/>
    </location>
</feature>